<evidence type="ECO:0000313" key="5">
    <source>
        <dbReference type="Proteomes" id="UP000634522"/>
    </source>
</evidence>
<dbReference type="PROSITE" id="PS50110">
    <property type="entry name" value="RESPONSE_REGULATORY"/>
    <property type="match status" value="1"/>
</dbReference>
<dbReference type="SMART" id="SM00448">
    <property type="entry name" value="REC"/>
    <property type="match status" value="1"/>
</dbReference>
<dbReference type="SUPFAM" id="SSF52172">
    <property type="entry name" value="CheY-like"/>
    <property type="match status" value="1"/>
</dbReference>
<evidence type="ECO:0000256" key="1">
    <source>
        <dbReference type="ARBA" id="ARBA00022553"/>
    </source>
</evidence>
<protein>
    <submittedName>
        <fullName evidence="4">Response regulator</fullName>
    </submittedName>
</protein>
<dbReference type="PANTHER" id="PTHR44591">
    <property type="entry name" value="STRESS RESPONSE REGULATOR PROTEIN 1"/>
    <property type="match status" value="1"/>
</dbReference>
<organism evidence="4 5">
    <name type="scientific">Aromatoleum toluolicum</name>
    <dbReference type="NCBI Taxonomy" id="90060"/>
    <lineage>
        <taxon>Bacteria</taxon>
        <taxon>Pseudomonadati</taxon>
        <taxon>Pseudomonadota</taxon>
        <taxon>Betaproteobacteria</taxon>
        <taxon>Rhodocyclales</taxon>
        <taxon>Rhodocyclaceae</taxon>
        <taxon>Aromatoleum</taxon>
    </lineage>
</organism>
<keyword evidence="5" id="KW-1185">Reference proteome</keyword>
<gene>
    <name evidence="4" type="ORF">GPA27_10760</name>
</gene>
<evidence type="ECO:0000313" key="4">
    <source>
        <dbReference type="EMBL" id="NMF97868.1"/>
    </source>
</evidence>
<dbReference type="InterPro" id="IPR011006">
    <property type="entry name" value="CheY-like_superfamily"/>
</dbReference>
<sequence length="122" mass="13170">MSKTVFLVDDSATILLSISGILTKAGFAVEKAASAEEALKKFGASVRADLLITDLNMPGMNGIELIREVRKLPAYKFMPILFLTTESQQSRKMEAKAAGASGWIVKPATADELLNTIKLVIK</sequence>
<evidence type="ECO:0000256" key="2">
    <source>
        <dbReference type="PROSITE-ProRule" id="PRU00169"/>
    </source>
</evidence>
<dbReference type="InterPro" id="IPR001789">
    <property type="entry name" value="Sig_transdc_resp-reg_receiver"/>
</dbReference>
<dbReference type="PANTHER" id="PTHR44591:SF25">
    <property type="entry name" value="CHEMOTAXIS TWO-COMPONENT RESPONSE REGULATOR"/>
    <property type="match status" value="1"/>
</dbReference>
<dbReference type="Gene3D" id="3.40.50.2300">
    <property type="match status" value="1"/>
</dbReference>
<feature type="modified residue" description="4-aspartylphosphate" evidence="2">
    <location>
        <position position="54"/>
    </location>
</feature>
<reference evidence="4 5" key="1">
    <citation type="submission" date="2019-12" db="EMBL/GenBank/DDBJ databases">
        <title>Comparative genomics gives insights into the taxonomy of the Azoarcus-Aromatoleum group and reveals separate origins of nif in the plant-associated Azoarcus and non-plant-associated Aromatoleum sub-groups.</title>
        <authorList>
            <person name="Lafos M."/>
            <person name="Maluk M."/>
            <person name="Batista M."/>
            <person name="Junghare M."/>
            <person name="Carmona M."/>
            <person name="Faoro H."/>
            <person name="Cruz L.M."/>
            <person name="Battistoni F."/>
            <person name="De Souza E."/>
            <person name="Pedrosa F."/>
            <person name="Chen W.-M."/>
            <person name="Poole P.S."/>
            <person name="Dixon R.A."/>
            <person name="James E.K."/>
        </authorList>
    </citation>
    <scope>NUCLEOTIDE SEQUENCE [LARGE SCALE GENOMIC DNA]</scope>
    <source>
        <strain evidence="4 5">T</strain>
    </source>
</reference>
<dbReference type="InterPro" id="IPR050595">
    <property type="entry name" value="Bact_response_regulator"/>
</dbReference>
<dbReference type="EMBL" id="WTVS01000019">
    <property type="protein sequence ID" value="NMF97868.1"/>
    <property type="molecule type" value="Genomic_DNA"/>
</dbReference>
<comment type="caution">
    <text evidence="4">The sequence shown here is derived from an EMBL/GenBank/DDBJ whole genome shotgun (WGS) entry which is preliminary data.</text>
</comment>
<accession>A0ABX1NF94</accession>
<name>A0ABX1NF94_9RHOO</name>
<keyword evidence="1 2" id="KW-0597">Phosphoprotein</keyword>
<evidence type="ECO:0000259" key="3">
    <source>
        <dbReference type="PROSITE" id="PS50110"/>
    </source>
</evidence>
<dbReference type="RefSeq" id="WP_169140318.1">
    <property type="nucleotide sequence ID" value="NZ_WTVS01000019.1"/>
</dbReference>
<dbReference type="Proteomes" id="UP000634522">
    <property type="component" value="Unassembled WGS sequence"/>
</dbReference>
<proteinExistence type="predicted"/>
<feature type="domain" description="Response regulatory" evidence="3">
    <location>
        <begin position="4"/>
        <end position="121"/>
    </location>
</feature>
<dbReference type="Pfam" id="PF00072">
    <property type="entry name" value="Response_reg"/>
    <property type="match status" value="1"/>
</dbReference>